<keyword evidence="3" id="KW-1185">Reference proteome</keyword>
<dbReference type="EMBL" id="WKKF01000012">
    <property type="protein sequence ID" value="MRX56450.1"/>
    <property type="molecule type" value="Genomic_DNA"/>
</dbReference>
<proteinExistence type="predicted"/>
<gene>
    <name evidence="2" type="ORF">GJU41_21040</name>
</gene>
<evidence type="ECO:0000313" key="3">
    <source>
        <dbReference type="Proteomes" id="UP000441585"/>
    </source>
</evidence>
<feature type="transmembrane region" description="Helical" evidence="1">
    <location>
        <begin position="47"/>
        <end position="66"/>
    </location>
</feature>
<evidence type="ECO:0000256" key="1">
    <source>
        <dbReference type="SAM" id="Phobius"/>
    </source>
</evidence>
<dbReference type="Proteomes" id="UP000441585">
    <property type="component" value="Unassembled WGS sequence"/>
</dbReference>
<dbReference type="InterPro" id="IPR058725">
    <property type="entry name" value="YczF"/>
</dbReference>
<dbReference type="RefSeq" id="WP_070875666.1">
    <property type="nucleotide sequence ID" value="NZ_CAJFZX010000001.1"/>
</dbReference>
<sequence>MRMLSMFIFLLMGTIILILFIDIIQGNETLEALFNLKNILKLARGEDYFLIAVFIILFFWLFWSHIRGKK</sequence>
<keyword evidence="1" id="KW-1133">Transmembrane helix</keyword>
<keyword evidence="1" id="KW-0472">Membrane</keyword>
<reference evidence="2 3" key="1">
    <citation type="submission" date="2019-11" db="EMBL/GenBank/DDBJ databases">
        <title>Bacillus idriensis genome.</title>
        <authorList>
            <person name="Konopka E.N."/>
            <person name="Newman J.D."/>
        </authorList>
    </citation>
    <scope>NUCLEOTIDE SEQUENCE [LARGE SCALE GENOMIC DNA]</scope>
    <source>
        <strain evidence="2 3">DSM 19097</strain>
    </source>
</reference>
<evidence type="ECO:0000313" key="2">
    <source>
        <dbReference type="EMBL" id="MRX56450.1"/>
    </source>
</evidence>
<name>A0A6I2MDS5_9BACI</name>
<feature type="transmembrane region" description="Helical" evidence="1">
    <location>
        <begin position="7"/>
        <end position="27"/>
    </location>
</feature>
<organism evidence="2 3">
    <name type="scientific">Metabacillus idriensis</name>
    <dbReference type="NCBI Taxonomy" id="324768"/>
    <lineage>
        <taxon>Bacteria</taxon>
        <taxon>Bacillati</taxon>
        <taxon>Bacillota</taxon>
        <taxon>Bacilli</taxon>
        <taxon>Bacillales</taxon>
        <taxon>Bacillaceae</taxon>
        <taxon>Metabacillus</taxon>
    </lineage>
</organism>
<keyword evidence="1" id="KW-0812">Transmembrane</keyword>
<dbReference type="Pfam" id="PF26310">
    <property type="entry name" value="YczF"/>
    <property type="match status" value="1"/>
</dbReference>
<accession>A0A6I2MDS5</accession>
<dbReference type="AlphaFoldDB" id="A0A6I2MDS5"/>
<comment type="caution">
    <text evidence="2">The sequence shown here is derived from an EMBL/GenBank/DDBJ whole genome shotgun (WGS) entry which is preliminary data.</text>
</comment>
<protein>
    <submittedName>
        <fullName evidence="2">Uncharacterized protein</fullName>
    </submittedName>
</protein>